<dbReference type="AlphaFoldDB" id="M2YGM0"/>
<dbReference type="Proteomes" id="UP000016932">
    <property type="component" value="Unassembled WGS sequence"/>
</dbReference>
<feature type="compositionally biased region" description="Basic and acidic residues" evidence="1">
    <location>
        <begin position="7"/>
        <end position="20"/>
    </location>
</feature>
<dbReference type="VEuPathDB" id="FungiDB:MYCFIDRAFT_180604"/>
<dbReference type="EMBL" id="KB446573">
    <property type="protein sequence ID" value="EME76955.1"/>
    <property type="molecule type" value="Genomic_DNA"/>
</dbReference>
<sequence length="186" mass="20578">MYEMAEEDWKSAQTKGEERSQGSAGAHIERQAHGVLVRAFLAGSLKNTPFASSGPEQQDPDSPPVGQGSWQRMLVSQPPVRSLGYYYYWYTIRCSCGEKQYRGYDGLVHDRVTLHHDMTAGDAQRMISANCTRRSGARGMVVEVEESLIRNAVNGSLEGEEGVVSIQAFRPQRKPDGPPLFASTEP</sequence>
<feature type="region of interest" description="Disordered" evidence="1">
    <location>
        <begin position="48"/>
        <end position="70"/>
    </location>
</feature>
<dbReference type="KEGG" id="pfj:MYCFIDRAFT_180604"/>
<organism evidence="2 3">
    <name type="scientific">Pseudocercospora fijiensis (strain CIRAD86)</name>
    <name type="common">Black leaf streak disease fungus</name>
    <name type="synonym">Mycosphaerella fijiensis</name>
    <dbReference type="NCBI Taxonomy" id="383855"/>
    <lineage>
        <taxon>Eukaryota</taxon>
        <taxon>Fungi</taxon>
        <taxon>Dikarya</taxon>
        <taxon>Ascomycota</taxon>
        <taxon>Pezizomycotina</taxon>
        <taxon>Dothideomycetes</taxon>
        <taxon>Dothideomycetidae</taxon>
        <taxon>Mycosphaerellales</taxon>
        <taxon>Mycosphaerellaceae</taxon>
        <taxon>Pseudocercospora</taxon>
    </lineage>
</organism>
<evidence type="ECO:0000313" key="2">
    <source>
        <dbReference type="EMBL" id="EME76955.1"/>
    </source>
</evidence>
<feature type="region of interest" description="Disordered" evidence="1">
    <location>
        <begin position="1"/>
        <end position="28"/>
    </location>
</feature>
<dbReference type="GeneID" id="19334456"/>
<protein>
    <submittedName>
        <fullName evidence="2">Uncharacterized protein</fullName>
    </submittedName>
</protein>
<dbReference type="RefSeq" id="XP_007932576.1">
    <property type="nucleotide sequence ID" value="XM_007934385.1"/>
</dbReference>
<evidence type="ECO:0000313" key="3">
    <source>
        <dbReference type="Proteomes" id="UP000016932"/>
    </source>
</evidence>
<evidence type="ECO:0000256" key="1">
    <source>
        <dbReference type="SAM" id="MobiDB-lite"/>
    </source>
</evidence>
<dbReference type="OrthoDB" id="3800738at2759"/>
<proteinExistence type="predicted"/>
<dbReference type="HOGENOM" id="CLU_1455013_0_0_1"/>
<keyword evidence="3" id="KW-1185">Reference proteome</keyword>
<accession>M2YGM0</accession>
<reference evidence="2 3" key="1">
    <citation type="journal article" date="2012" name="PLoS Pathog.">
        <title>Diverse lifestyles and strategies of plant pathogenesis encoded in the genomes of eighteen Dothideomycetes fungi.</title>
        <authorList>
            <person name="Ohm R.A."/>
            <person name="Feau N."/>
            <person name="Henrissat B."/>
            <person name="Schoch C.L."/>
            <person name="Horwitz B.A."/>
            <person name="Barry K.W."/>
            <person name="Condon B.J."/>
            <person name="Copeland A.C."/>
            <person name="Dhillon B."/>
            <person name="Glaser F."/>
            <person name="Hesse C.N."/>
            <person name="Kosti I."/>
            <person name="LaButti K."/>
            <person name="Lindquist E.A."/>
            <person name="Lucas S."/>
            <person name="Salamov A.A."/>
            <person name="Bradshaw R.E."/>
            <person name="Ciuffetti L."/>
            <person name="Hamelin R.C."/>
            <person name="Kema G.H.J."/>
            <person name="Lawrence C."/>
            <person name="Scott J.A."/>
            <person name="Spatafora J.W."/>
            <person name="Turgeon B.G."/>
            <person name="de Wit P.J.G.M."/>
            <person name="Zhong S."/>
            <person name="Goodwin S.B."/>
            <person name="Grigoriev I.V."/>
        </authorList>
    </citation>
    <scope>NUCLEOTIDE SEQUENCE [LARGE SCALE GENOMIC DNA]</scope>
    <source>
        <strain evidence="2 3">CIRAD86</strain>
    </source>
</reference>
<name>M2YGM0_PSEFD</name>
<gene>
    <name evidence="2" type="ORF">MYCFIDRAFT_180604</name>
</gene>